<proteinExistence type="predicted"/>
<dbReference type="RefSeq" id="WP_044647897.1">
    <property type="nucleotide sequence ID" value="NZ_JTHP01000049.1"/>
</dbReference>
<organism evidence="1 2">
    <name type="scientific">Paenibacillus terrae</name>
    <dbReference type="NCBI Taxonomy" id="159743"/>
    <lineage>
        <taxon>Bacteria</taxon>
        <taxon>Bacillati</taxon>
        <taxon>Bacillota</taxon>
        <taxon>Bacilli</taxon>
        <taxon>Bacillales</taxon>
        <taxon>Paenibacillaceae</taxon>
        <taxon>Paenibacillus</taxon>
    </lineage>
</organism>
<sequence>MNTDQWIHTGEAENGLQIWVTEYNEDGVRYIKIAYKDNEGNRVGKIQDYPVAEIRLLNALVDTLETENGL</sequence>
<dbReference type="AlphaFoldDB" id="A0A0D7WX53"/>
<reference evidence="1 2" key="1">
    <citation type="submission" date="2014-11" db="EMBL/GenBank/DDBJ databases">
        <title>Draft Genome Sequences of Paenibacillus polymyxa NRRL B-30509 and Paenibacillus terrae NRRL B-30644, Strains from a Poultry Environment that Produce Tridecaptin A and Paenicidins.</title>
        <authorList>
            <person name="van Belkum M.J."/>
            <person name="Lohans C.T."/>
            <person name="Vederas J.C."/>
        </authorList>
    </citation>
    <scope>NUCLEOTIDE SEQUENCE [LARGE SCALE GENOMIC DNA]</scope>
    <source>
        <strain evidence="1 2">NRRL B-30644</strain>
    </source>
</reference>
<name>A0A0D7WX53_9BACL</name>
<gene>
    <name evidence="1" type="ORF">QD47_20645</name>
</gene>
<evidence type="ECO:0000313" key="2">
    <source>
        <dbReference type="Proteomes" id="UP000032534"/>
    </source>
</evidence>
<dbReference type="EMBL" id="JTHP01000049">
    <property type="protein sequence ID" value="KJD43761.1"/>
    <property type="molecule type" value="Genomic_DNA"/>
</dbReference>
<dbReference type="PATRIC" id="fig|159743.3.peg.4588"/>
<evidence type="ECO:0000313" key="1">
    <source>
        <dbReference type="EMBL" id="KJD43761.1"/>
    </source>
</evidence>
<accession>A0A0D7WX53</accession>
<keyword evidence="2" id="KW-1185">Reference proteome</keyword>
<dbReference type="OrthoDB" id="2665366at2"/>
<evidence type="ECO:0008006" key="3">
    <source>
        <dbReference type="Google" id="ProtNLM"/>
    </source>
</evidence>
<comment type="caution">
    <text evidence="1">The sequence shown here is derived from an EMBL/GenBank/DDBJ whole genome shotgun (WGS) entry which is preliminary data.</text>
</comment>
<protein>
    <recommendedName>
        <fullName evidence="3">Transcriptional coactivator p15 (PC4) C-terminal domain-containing protein</fullName>
    </recommendedName>
</protein>
<dbReference type="Proteomes" id="UP000032534">
    <property type="component" value="Unassembled WGS sequence"/>
</dbReference>